<comment type="caution">
    <text evidence="2">The sequence shown here is derived from an EMBL/GenBank/DDBJ whole genome shotgun (WGS) entry which is preliminary data.</text>
</comment>
<keyword evidence="3" id="KW-1185">Reference proteome</keyword>
<gene>
    <name evidence="2" type="ORF">ACFO9E_21800</name>
</gene>
<name>A0ABV9GBB1_9ACTN</name>
<proteinExistence type="predicted"/>
<dbReference type="Proteomes" id="UP001595993">
    <property type="component" value="Unassembled WGS sequence"/>
</dbReference>
<accession>A0ABV9GBB1</accession>
<keyword evidence="1" id="KW-1133">Transmembrane helix</keyword>
<dbReference type="EMBL" id="JBHSFE010000016">
    <property type="protein sequence ID" value="MFC4610420.1"/>
    <property type="molecule type" value="Genomic_DNA"/>
</dbReference>
<sequence length="49" mass="5338">MSTVVNATAPPRQGLRHRLLFVLGLVSTALLYRRGVPQQDPDAAPSVHM</sequence>
<evidence type="ECO:0000313" key="3">
    <source>
        <dbReference type="Proteomes" id="UP001595993"/>
    </source>
</evidence>
<reference evidence="3" key="1">
    <citation type="journal article" date="2019" name="Int. J. Syst. Evol. Microbiol.">
        <title>The Global Catalogue of Microorganisms (GCM) 10K type strain sequencing project: providing services to taxonomists for standard genome sequencing and annotation.</title>
        <authorList>
            <consortium name="The Broad Institute Genomics Platform"/>
            <consortium name="The Broad Institute Genome Sequencing Center for Infectious Disease"/>
            <person name="Wu L."/>
            <person name="Ma J."/>
        </authorList>
    </citation>
    <scope>NUCLEOTIDE SEQUENCE [LARGE SCALE GENOMIC DNA]</scope>
    <source>
        <strain evidence="3">CGMCC 4.7139</strain>
    </source>
</reference>
<organism evidence="2 3">
    <name type="scientific">Streptomyces maoxianensis</name>
    <dbReference type="NCBI Taxonomy" id="1459942"/>
    <lineage>
        <taxon>Bacteria</taxon>
        <taxon>Bacillati</taxon>
        <taxon>Actinomycetota</taxon>
        <taxon>Actinomycetes</taxon>
        <taxon>Kitasatosporales</taxon>
        <taxon>Streptomycetaceae</taxon>
        <taxon>Streptomyces</taxon>
    </lineage>
</organism>
<evidence type="ECO:0000313" key="2">
    <source>
        <dbReference type="EMBL" id="MFC4610420.1"/>
    </source>
</evidence>
<dbReference type="RefSeq" id="WP_381198397.1">
    <property type="nucleotide sequence ID" value="NZ_JBHSFE010000016.1"/>
</dbReference>
<evidence type="ECO:0000256" key="1">
    <source>
        <dbReference type="SAM" id="Phobius"/>
    </source>
</evidence>
<keyword evidence="1" id="KW-0472">Membrane</keyword>
<keyword evidence="1" id="KW-0812">Transmembrane</keyword>
<feature type="transmembrane region" description="Helical" evidence="1">
    <location>
        <begin position="15"/>
        <end position="32"/>
    </location>
</feature>
<protein>
    <submittedName>
        <fullName evidence="2">Uncharacterized protein</fullName>
    </submittedName>
</protein>